<protein>
    <submittedName>
        <fullName evidence="1">Uncharacterized protein</fullName>
    </submittedName>
</protein>
<dbReference type="AlphaFoldDB" id="A0A9D2K0J3"/>
<gene>
    <name evidence="1" type="ORF">H9964_07235</name>
</gene>
<evidence type="ECO:0000313" key="2">
    <source>
        <dbReference type="Proteomes" id="UP000824102"/>
    </source>
</evidence>
<dbReference type="Proteomes" id="UP000824102">
    <property type="component" value="Unassembled WGS sequence"/>
</dbReference>
<sequence>MDGGTSALPQRMVTYAALRFTEDENIADRVYWYRCGFAVQAGERVLAPVGSHDRLQCARVERVLEAKEADAPYDPALLKDVAAPYGARTFLWEGRLCKELGGVRYDAKRFTRFGVFACLFGELPLGAPAGFVPISVPAGRDFLEREETFALLSRLAELRQGALLVGERENVILLASLLLELAGARVSRPVSPLGAEGYLLDLGYPREAIETLRRKLR</sequence>
<accession>A0A9D2K0J3</accession>
<reference evidence="1" key="1">
    <citation type="journal article" date="2021" name="PeerJ">
        <title>Extensive microbial diversity within the chicken gut microbiome revealed by metagenomics and culture.</title>
        <authorList>
            <person name="Gilroy R."/>
            <person name="Ravi A."/>
            <person name="Getino M."/>
            <person name="Pursley I."/>
            <person name="Horton D.L."/>
            <person name="Alikhan N.F."/>
            <person name="Baker D."/>
            <person name="Gharbi K."/>
            <person name="Hall N."/>
            <person name="Watson M."/>
            <person name="Adriaenssens E.M."/>
            <person name="Foster-Nyarko E."/>
            <person name="Jarju S."/>
            <person name="Secka A."/>
            <person name="Antonio M."/>
            <person name="Oren A."/>
            <person name="Chaudhuri R.R."/>
            <person name="La Ragione R."/>
            <person name="Hildebrand F."/>
            <person name="Pallen M.J."/>
        </authorList>
    </citation>
    <scope>NUCLEOTIDE SEQUENCE</scope>
    <source>
        <strain evidence="1">ChiW7-2402</strain>
    </source>
</reference>
<name>A0A9D2K0J3_9FIRM</name>
<evidence type="ECO:0000313" key="1">
    <source>
        <dbReference type="EMBL" id="HIZ73358.1"/>
    </source>
</evidence>
<organism evidence="1 2">
    <name type="scientific">Candidatus Gallimonas intestinavium</name>
    <dbReference type="NCBI Taxonomy" id="2838603"/>
    <lineage>
        <taxon>Bacteria</taxon>
        <taxon>Bacillati</taxon>
        <taxon>Bacillota</taxon>
        <taxon>Clostridia</taxon>
        <taxon>Candidatus Gallimonas</taxon>
    </lineage>
</organism>
<comment type="caution">
    <text evidence="1">The sequence shown here is derived from an EMBL/GenBank/DDBJ whole genome shotgun (WGS) entry which is preliminary data.</text>
</comment>
<dbReference type="EMBL" id="DXBB01000104">
    <property type="protein sequence ID" value="HIZ73358.1"/>
    <property type="molecule type" value="Genomic_DNA"/>
</dbReference>
<reference evidence="1" key="2">
    <citation type="submission" date="2021-04" db="EMBL/GenBank/DDBJ databases">
        <authorList>
            <person name="Gilroy R."/>
        </authorList>
    </citation>
    <scope>NUCLEOTIDE SEQUENCE</scope>
    <source>
        <strain evidence="1">ChiW7-2402</strain>
    </source>
</reference>
<proteinExistence type="predicted"/>